<feature type="transmembrane region" description="Helical" evidence="8">
    <location>
        <begin position="90"/>
        <end position="109"/>
    </location>
</feature>
<evidence type="ECO:0000256" key="3">
    <source>
        <dbReference type="ARBA" id="ARBA00022448"/>
    </source>
</evidence>
<protein>
    <recommendedName>
        <fullName evidence="8">Bcr/CflA family efflux transporter</fullName>
    </recommendedName>
</protein>
<keyword evidence="7 8" id="KW-0472">Membrane</keyword>
<keyword evidence="3 8" id="KW-0813">Transport</keyword>
<dbReference type="Proteomes" id="UP000628017">
    <property type="component" value="Unassembled WGS sequence"/>
</dbReference>
<evidence type="ECO:0000313" key="12">
    <source>
        <dbReference type="Proteomes" id="UP000628017"/>
    </source>
</evidence>
<dbReference type="InterPro" id="IPR005829">
    <property type="entry name" value="Sugar_transporter_CS"/>
</dbReference>
<accession>A0A916R0P0</accession>
<dbReference type="Gene3D" id="1.20.1720.10">
    <property type="entry name" value="Multidrug resistance protein D"/>
    <property type="match status" value="1"/>
</dbReference>
<feature type="transmembrane region" description="Helical" evidence="8">
    <location>
        <begin position="357"/>
        <end position="375"/>
    </location>
</feature>
<dbReference type="GO" id="GO:0005886">
    <property type="term" value="C:plasma membrane"/>
    <property type="evidence" value="ECO:0007669"/>
    <property type="project" value="UniProtKB-SubCell"/>
</dbReference>
<comment type="caution">
    <text evidence="11">The sequence shown here is derived from an EMBL/GenBank/DDBJ whole genome shotgun (WGS) entry which is preliminary data.</text>
</comment>
<dbReference type="SUPFAM" id="SSF103473">
    <property type="entry name" value="MFS general substrate transporter"/>
    <property type="match status" value="1"/>
</dbReference>
<evidence type="ECO:0000256" key="2">
    <source>
        <dbReference type="ARBA" id="ARBA00006236"/>
    </source>
</evidence>
<feature type="domain" description="Major facilitator superfamily (MFS) profile" evidence="10">
    <location>
        <begin position="24"/>
        <end position="403"/>
    </location>
</feature>
<reference evidence="11" key="2">
    <citation type="submission" date="2020-09" db="EMBL/GenBank/DDBJ databases">
        <authorList>
            <person name="Sun Q."/>
            <person name="Zhou Y."/>
        </authorList>
    </citation>
    <scope>NUCLEOTIDE SEQUENCE</scope>
    <source>
        <strain evidence="11">CGMCC 1.15880</strain>
    </source>
</reference>
<dbReference type="PANTHER" id="PTHR42718:SF9">
    <property type="entry name" value="MAJOR FACILITATOR SUPERFAMILY MULTIDRUG TRANSPORTER MFSC"/>
    <property type="match status" value="1"/>
</dbReference>
<dbReference type="PRINTS" id="PR01036">
    <property type="entry name" value="TCRTETB"/>
</dbReference>
<dbReference type="PROSITE" id="PS00216">
    <property type="entry name" value="SUGAR_TRANSPORT_1"/>
    <property type="match status" value="1"/>
</dbReference>
<feature type="transmembrane region" description="Helical" evidence="8">
    <location>
        <begin position="325"/>
        <end position="345"/>
    </location>
</feature>
<keyword evidence="8" id="KW-0997">Cell inner membrane</keyword>
<feature type="transmembrane region" description="Helical" evidence="8">
    <location>
        <begin position="115"/>
        <end position="136"/>
    </location>
</feature>
<evidence type="ECO:0000313" key="11">
    <source>
        <dbReference type="EMBL" id="GGA25139.1"/>
    </source>
</evidence>
<keyword evidence="6 8" id="KW-1133">Transmembrane helix</keyword>
<comment type="subcellular location">
    <subcellularLocation>
        <location evidence="8">Cell inner membrane</location>
        <topology evidence="8">Multi-pass membrane protein</topology>
    </subcellularLocation>
    <subcellularLocation>
        <location evidence="1">Cell membrane</location>
        <topology evidence="1">Multi-pass membrane protein</topology>
    </subcellularLocation>
</comment>
<dbReference type="PROSITE" id="PS50850">
    <property type="entry name" value="MFS"/>
    <property type="match status" value="1"/>
</dbReference>
<evidence type="ECO:0000256" key="4">
    <source>
        <dbReference type="ARBA" id="ARBA00022475"/>
    </source>
</evidence>
<reference evidence="11" key="1">
    <citation type="journal article" date="2014" name="Int. J. Syst. Evol. Microbiol.">
        <title>Complete genome sequence of Corynebacterium casei LMG S-19264T (=DSM 44701T), isolated from a smear-ripened cheese.</title>
        <authorList>
            <consortium name="US DOE Joint Genome Institute (JGI-PGF)"/>
            <person name="Walter F."/>
            <person name="Albersmeier A."/>
            <person name="Kalinowski J."/>
            <person name="Ruckert C."/>
        </authorList>
    </citation>
    <scope>NUCLEOTIDE SEQUENCE</scope>
    <source>
        <strain evidence="11">CGMCC 1.15880</strain>
    </source>
</reference>
<dbReference type="AlphaFoldDB" id="A0A916R0P0"/>
<evidence type="ECO:0000256" key="7">
    <source>
        <dbReference type="ARBA" id="ARBA00023136"/>
    </source>
</evidence>
<keyword evidence="5 8" id="KW-0812">Transmembrane</keyword>
<dbReference type="GO" id="GO:1990961">
    <property type="term" value="P:xenobiotic detoxification by transmembrane export across the plasma membrane"/>
    <property type="evidence" value="ECO:0007669"/>
    <property type="project" value="InterPro"/>
</dbReference>
<feature type="transmembrane region" description="Helical" evidence="8">
    <location>
        <begin position="59"/>
        <end position="78"/>
    </location>
</feature>
<dbReference type="Pfam" id="PF07690">
    <property type="entry name" value="MFS_1"/>
    <property type="match status" value="1"/>
</dbReference>
<feature type="transmembrane region" description="Helical" evidence="8">
    <location>
        <begin position="148"/>
        <end position="170"/>
    </location>
</feature>
<feature type="transmembrane region" description="Helical" evidence="8">
    <location>
        <begin position="293"/>
        <end position="313"/>
    </location>
</feature>
<organism evidence="11 12">
    <name type="scientific">Neptunicoccus cionae</name>
    <dbReference type="NCBI Taxonomy" id="2035344"/>
    <lineage>
        <taxon>Bacteria</taxon>
        <taxon>Pseudomonadati</taxon>
        <taxon>Pseudomonadota</taxon>
        <taxon>Alphaproteobacteria</taxon>
        <taxon>Rhodobacterales</taxon>
        <taxon>Paracoccaceae</taxon>
        <taxon>Neptunicoccus</taxon>
    </lineage>
</organism>
<dbReference type="InterPro" id="IPR011701">
    <property type="entry name" value="MFS"/>
</dbReference>
<keyword evidence="12" id="KW-1185">Reference proteome</keyword>
<dbReference type="PANTHER" id="PTHR42718">
    <property type="entry name" value="MAJOR FACILITATOR SUPERFAMILY MULTIDRUG TRANSPORTER MFSC"/>
    <property type="match status" value="1"/>
</dbReference>
<evidence type="ECO:0000256" key="8">
    <source>
        <dbReference type="RuleBase" id="RU365088"/>
    </source>
</evidence>
<feature type="transmembrane region" description="Helical" evidence="8">
    <location>
        <begin position="263"/>
        <end position="281"/>
    </location>
</feature>
<feature type="transmembrane region" description="Helical" evidence="8">
    <location>
        <begin position="176"/>
        <end position="198"/>
    </location>
</feature>
<keyword evidence="4" id="KW-1003">Cell membrane</keyword>
<dbReference type="InterPro" id="IPR020846">
    <property type="entry name" value="MFS_dom"/>
</dbReference>
<dbReference type="CDD" id="cd17320">
    <property type="entry name" value="MFS_MdfA_MDR_like"/>
    <property type="match status" value="1"/>
</dbReference>
<evidence type="ECO:0000256" key="9">
    <source>
        <dbReference type="SAM" id="MobiDB-lite"/>
    </source>
</evidence>
<feature type="transmembrane region" description="Helical" evidence="8">
    <location>
        <begin position="24"/>
        <end position="47"/>
    </location>
</feature>
<evidence type="ECO:0000256" key="6">
    <source>
        <dbReference type="ARBA" id="ARBA00022989"/>
    </source>
</evidence>
<feature type="transmembrane region" description="Helical" evidence="8">
    <location>
        <begin position="381"/>
        <end position="401"/>
    </location>
</feature>
<dbReference type="NCBIfam" id="TIGR00710">
    <property type="entry name" value="efflux_Bcr_CflA"/>
    <property type="match status" value="1"/>
</dbReference>
<dbReference type="InterPro" id="IPR004812">
    <property type="entry name" value="Efflux_drug-R_Bcr/CmlA"/>
</dbReference>
<comment type="similarity">
    <text evidence="2 8">Belongs to the major facilitator superfamily. Bcr/CmlA family.</text>
</comment>
<evidence type="ECO:0000256" key="1">
    <source>
        <dbReference type="ARBA" id="ARBA00004651"/>
    </source>
</evidence>
<evidence type="ECO:0000259" key="10">
    <source>
        <dbReference type="PROSITE" id="PS50850"/>
    </source>
</evidence>
<proteinExistence type="inferred from homology"/>
<dbReference type="InterPro" id="IPR036259">
    <property type="entry name" value="MFS_trans_sf"/>
</dbReference>
<feature type="region of interest" description="Disordered" evidence="9">
    <location>
        <begin position="410"/>
        <end position="432"/>
    </location>
</feature>
<feature type="transmembrane region" description="Helical" evidence="8">
    <location>
        <begin position="227"/>
        <end position="251"/>
    </location>
</feature>
<dbReference type="RefSeq" id="WP_229678559.1">
    <property type="nucleotide sequence ID" value="NZ_BMKA01000004.1"/>
</dbReference>
<dbReference type="GO" id="GO:0042910">
    <property type="term" value="F:xenobiotic transmembrane transporter activity"/>
    <property type="evidence" value="ECO:0007669"/>
    <property type="project" value="InterPro"/>
</dbReference>
<evidence type="ECO:0000256" key="5">
    <source>
        <dbReference type="ARBA" id="ARBA00022692"/>
    </source>
</evidence>
<dbReference type="EMBL" id="BMKA01000004">
    <property type="protein sequence ID" value="GGA25139.1"/>
    <property type="molecule type" value="Genomic_DNA"/>
</dbReference>
<gene>
    <name evidence="11" type="ORF">GCM10011498_27560</name>
</gene>
<sequence>MSTAETNVDRQASSDAPKMSMRRVSLLGALFIATGPIGMALYTPAMAEVVTAYGTTNSLVKMTLTLYFAGFATAQLIAGPLSDALGRRPVIIGFMMLFVAASLLALIAPSIETLIAARFVQGVGASAGVAISRALVRDMFEGDESSKIMNLMGIILAIAPAMAPALGGMAVTHAGWHSVFGLMMIFGLVVITLAIWGLRETIVPDRSRLNLNALGRSYLTLLTNRHFMATTMTIAGSIGAIYALATILPFILMQRLGLSPTVFGLWMLSQSGSFFVASLLVRRLMKNQSAYRLVTPGLVVIMIGSALILSLLFGEISVLRVMVPVGVYTFGIAFVMPAMSTAALAPFPQIAGAASSLMGFFQMGAGLFVGSLAALFGNPVIALAVLIPAMGSTACLSYVYYRRNPHLTEPEPRKDAISGPPMGRSWMPTQKD</sequence>
<name>A0A916R0P0_9RHOB</name>